<evidence type="ECO:0000256" key="1">
    <source>
        <dbReference type="SAM" id="MobiDB-lite"/>
    </source>
</evidence>
<dbReference type="Pfam" id="PF15013">
    <property type="entry name" value="CCSMST1"/>
    <property type="match status" value="1"/>
</dbReference>
<evidence type="ECO:0000313" key="2">
    <source>
        <dbReference type="EMBL" id="KAI9564991.1"/>
    </source>
</evidence>
<comment type="caution">
    <text evidence="2">The sequence shown here is derived from an EMBL/GenBank/DDBJ whole genome shotgun (WGS) entry which is preliminary data.</text>
</comment>
<dbReference type="Proteomes" id="UP000820818">
    <property type="component" value="Linkage Group LG1"/>
</dbReference>
<dbReference type="EMBL" id="WJBH02000001">
    <property type="protein sequence ID" value="KAI9564991.1"/>
    <property type="molecule type" value="Genomic_DNA"/>
</dbReference>
<evidence type="ECO:0000313" key="3">
    <source>
        <dbReference type="Proteomes" id="UP000820818"/>
    </source>
</evidence>
<sequence>MLAIRNITRNVSLRTREIEIRILKKRTVMQSATDKSNKQTEDPNAPLSFSKSKAAKWSAKNSFSGRNISDDSPWYQPFVISASVTAILLWFCVLREENDIDKELGKTLYERVDGMERKQLELALKHSGPGVDTIAIRKRLDELDSKR</sequence>
<dbReference type="PANTHER" id="PTHR35268">
    <property type="entry name" value="PROTEIN CCSMST1"/>
    <property type="match status" value="1"/>
</dbReference>
<proteinExistence type="predicted"/>
<reference evidence="2 3" key="1">
    <citation type="submission" date="2022-05" db="EMBL/GenBank/DDBJ databases">
        <title>A multi-omics perspective on studying reproductive biology in Daphnia sinensis.</title>
        <authorList>
            <person name="Jia J."/>
        </authorList>
    </citation>
    <scope>NUCLEOTIDE SEQUENCE [LARGE SCALE GENOMIC DNA]</scope>
    <source>
        <strain evidence="2 3">WSL</strain>
    </source>
</reference>
<feature type="region of interest" description="Disordered" evidence="1">
    <location>
        <begin position="31"/>
        <end position="52"/>
    </location>
</feature>
<accession>A0AAD5PYR0</accession>
<protein>
    <submittedName>
        <fullName evidence="2">Uncharacterized protein</fullName>
    </submittedName>
</protein>
<dbReference type="PANTHER" id="PTHR35268:SF1">
    <property type="entry name" value="UBIQUINOL-CYTOCHROME-C REDUCTASE COMPLEX ASSEMBLY FACTOR 4"/>
    <property type="match status" value="1"/>
</dbReference>
<name>A0AAD5PYR0_9CRUS</name>
<dbReference type="InterPro" id="IPR029160">
    <property type="entry name" value="UQCC4"/>
</dbReference>
<gene>
    <name evidence="2" type="ORF">GHT06_008733</name>
</gene>
<dbReference type="AlphaFoldDB" id="A0AAD5PYR0"/>
<organism evidence="2 3">
    <name type="scientific">Daphnia sinensis</name>
    <dbReference type="NCBI Taxonomy" id="1820382"/>
    <lineage>
        <taxon>Eukaryota</taxon>
        <taxon>Metazoa</taxon>
        <taxon>Ecdysozoa</taxon>
        <taxon>Arthropoda</taxon>
        <taxon>Crustacea</taxon>
        <taxon>Branchiopoda</taxon>
        <taxon>Diplostraca</taxon>
        <taxon>Cladocera</taxon>
        <taxon>Anomopoda</taxon>
        <taxon>Daphniidae</taxon>
        <taxon>Daphnia</taxon>
        <taxon>Daphnia similis group</taxon>
    </lineage>
</organism>
<keyword evidence="3" id="KW-1185">Reference proteome</keyword>